<comment type="similarity">
    <text evidence="2">Belongs to the oxygen-dependent FAD-linked oxidoreductase family.</text>
</comment>
<dbReference type="InterPro" id="IPR016169">
    <property type="entry name" value="FAD-bd_PCMH_sub2"/>
</dbReference>
<evidence type="ECO:0000313" key="8">
    <source>
        <dbReference type="Proteomes" id="UP000663888"/>
    </source>
</evidence>
<evidence type="ECO:0000259" key="6">
    <source>
        <dbReference type="PROSITE" id="PS51387"/>
    </source>
</evidence>
<dbReference type="InterPro" id="IPR006094">
    <property type="entry name" value="Oxid_FAD_bind_N"/>
</dbReference>
<dbReference type="PANTHER" id="PTHR42973:SF39">
    <property type="entry name" value="FAD-BINDING PCMH-TYPE DOMAIN-CONTAINING PROTEIN"/>
    <property type="match status" value="1"/>
</dbReference>
<dbReference type="Pfam" id="PF01565">
    <property type="entry name" value="FAD_binding_4"/>
    <property type="match status" value="1"/>
</dbReference>
<evidence type="ECO:0000256" key="3">
    <source>
        <dbReference type="ARBA" id="ARBA00022630"/>
    </source>
</evidence>
<dbReference type="Gene3D" id="3.30.43.10">
    <property type="entry name" value="Uridine Diphospho-n-acetylenolpyruvylglucosamine Reductase, domain 2"/>
    <property type="match status" value="1"/>
</dbReference>
<accession>A0A8H2X629</accession>
<sequence length="489" mass="53192">MPTIDPSALSLLRESLSPEGSIHLPGDPDYSNKRWALNAEKDAAAVAWPATPEDVVQILEFAQGKGPYTSQERLHVAVKGGGHTPSGASSSDGGLVIDLQPKMGRVRVDPAAKLAYVGGGALWQDVDEATTPHGLASVSGTVGHTGVGGLTLGGGFGWLTGVHGLVIDNLSQATVATSSGNILTASASENPDLFWAIRGGGGNFGVVTEFVLRIHSQHPEVFTSALTFLPSSLDKLVSEVNSWLLERSPSEVVYVIFASPPGAQPVVIVQFVYVGQPEVGRQKSERFRQLGPIMDQTAVIPYIKLNHINDPLSVHGKYRMLQGNFIPEVPEGLPVLFVNNLFNSWVKFIEDHPAAASSAVALELHDHSKVCSVPPDATAHVHRNPSYSIMFLITWVDQSFNEHARQATLALNQAFTASREEYFPSDLVRRGGYINYMDEESRVYNKEFTQRRFGANYSRLMELKHKYDPSGVFGRWFAAPQVTPGENNW</sequence>
<keyword evidence="3" id="KW-0285">Flavoprotein</keyword>
<keyword evidence="5" id="KW-0560">Oxidoreductase</keyword>
<dbReference type="Pfam" id="PF08031">
    <property type="entry name" value="BBE"/>
    <property type="match status" value="1"/>
</dbReference>
<proteinExistence type="inferred from homology"/>
<dbReference type="InterPro" id="IPR050416">
    <property type="entry name" value="FAD-linked_Oxidoreductase"/>
</dbReference>
<protein>
    <recommendedName>
        <fullName evidence="6">FAD-binding PCMH-type domain-containing protein</fullName>
    </recommendedName>
</protein>
<dbReference type="InterPro" id="IPR012951">
    <property type="entry name" value="BBE"/>
</dbReference>
<dbReference type="Gene3D" id="3.40.462.20">
    <property type="match status" value="1"/>
</dbReference>
<dbReference type="AlphaFoldDB" id="A0A8H2X629"/>
<name>A0A8H2X629_9AGAM</name>
<dbReference type="InterPro" id="IPR036318">
    <property type="entry name" value="FAD-bd_PCMH-like_sf"/>
</dbReference>
<dbReference type="EMBL" id="CAJMWX010000356">
    <property type="protein sequence ID" value="CAE6414227.1"/>
    <property type="molecule type" value="Genomic_DNA"/>
</dbReference>
<comment type="cofactor">
    <cofactor evidence="1">
        <name>FAD</name>
        <dbReference type="ChEBI" id="CHEBI:57692"/>
    </cofactor>
</comment>
<evidence type="ECO:0000256" key="1">
    <source>
        <dbReference type="ARBA" id="ARBA00001974"/>
    </source>
</evidence>
<gene>
    <name evidence="7" type="ORF">RDB_LOCUS14687</name>
</gene>
<dbReference type="Proteomes" id="UP000663888">
    <property type="component" value="Unassembled WGS sequence"/>
</dbReference>
<evidence type="ECO:0000256" key="5">
    <source>
        <dbReference type="ARBA" id="ARBA00023002"/>
    </source>
</evidence>
<dbReference type="InterPro" id="IPR016167">
    <property type="entry name" value="FAD-bd_PCMH_sub1"/>
</dbReference>
<dbReference type="PROSITE" id="PS51387">
    <property type="entry name" value="FAD_PCMH"/>
    <property type="match status" value="1"/>
</dbReference>
<dbReference type="Gene3D" id="3.30.465.10">
    <property type="match status" value="1"/>
</dbReference>
<organism evidence="7 8">
    <name type="scientific">Rhizoctonia solani</name>
    <dbReference type="NCBI Taxonomy" id="456999"/>
    <lineage>
        <taxon>Eukaryota</taxon>
        <taxon>Fungi</taxon>
        <taxon>Dikarya</taxon>
        <taxon>Basidiomycota</taxon>
        <taxon>Agaricomycotina</taxon>
        <taxon>Agaricomycetes</taxon>
        <taxon>Cantharellales</taxon>
        <taxon>Ceratobasidiaceae</taxon>
        <taxon>Rhizoctonia</taxon>
    </lineage>
</organism>
<dbReference type="GO" id="GO:0071949">
    <property type="term" value="F:FAD binding"/>
    <property type="evidence" value="ECO:0007669"/>
    <property type="project" value="InterPro"/>
</dbReference>
<evidence type="ECO:0000313" key="7">
    <source>
        <dbReference type="EMBL" id="CAE6414227.1"/>
    </source>
</evidence>
<dbReference type="PANTHER" id="PTHR42973">
    <property type="entry name" value="BINDING OXIDOREDUCTASE, PUTATIVE (AFU_ORTHOLOGUE AFUA_1G17690)-RELATED"/>
    <property type="match status" value="1"/>
</dbReference>
<feature type="domain" description="FAD-binding PCMH-type" evidence="6">
    <location>
        <begin position="38"/>
        <end position="217"/>
    </location>
</feature>
<keyword evidence="4" id="KW-0274">FAD</keyword>
<evidence type="ECO:0000256" key="2">
    <source>
        <dbReference type="ARBA" id="ARBA00005466"/>
    </source>
</evidence>
<evidence type="ECO:0000256" key="4">
    <source>
        <dbReference type="ARBA" id="ARBA00022827"/>
    </source>
</evidence>
<comment type="caution">
    <text evidence="7">The sequence shown here is derived from an EMBL/GenBank/DDBJ whole genome shotgun (WGS) entry which is preliminary data.</text>
</comment>
<dbReference type="InterPro" id="IPR016166">
    <property type="entry name" value="FAD-bd_PCMH"/>
</dbReference>
<dbReference type="SUPFAM" id="SSF56176">
    <property type="entry name" value="FAD-binding/transporter-associated domain-like"/>
    <property type="match status" value="1"/>
</dbReference>
<dbReference type="GO" id="GO:0016491">
    <property type="term" value="F:oxidoreductase activity"/>
    <property type="evidence" value="ECO:0007669"/>
    <property type="project" value="UniProtKB-KW"/>
</dbReference>
<reference evidence="7" key="1">
    <citation type="submission" date="2021-01" db="EMBL/GenBank/DDBJ databases">
        <authorList>
            <person name="Kaushik A."/>
        </authorList>
    </citation>
    <scope>NUCLEOTIDE SEQUENCE</scope>
    <source>
        <strain evidence="7">AG4-R118</strain>
    </source>
</reference>